<name>A0ABT0GCB4_9GAMM</name>
<keyword evidence="3 7" id="KW-0812">Transmembrane</keyword>
<evidence type="ECO:0000313" key="10">
    <source>
        <dbReference type="EMBL" id="MCK7592180.1"/>
    </source>
</evidence>
<evidence type="ECO:0000256" key="4">
    <source>
        <dbReference type="ARBA" id="ARBA00022989"/>
    </source>
</evidence>
<sequence length="823" mass="87491">MTPRKPPTAMFEDIRFALRSLRRAPGSTLAIVLILGLGIGLNTAVFSLYDGIVVRALDYTHSERLVFLQQYAEDDAGQAFGFSPIERADYADLPGLDALEEFHTMSFTVLGLDEPVRVQTGVVSASFFQTLGVQAQHGRLFREGEDAYEAAPTVLLSHEFWRRQLGADPAAVGRTLTMNDRAHEVIGVLPPMVQLPNANDLYITLAHCPTRSNPDNYGRRDFRLLQLVGRTAVGVDAETVATQLATRAAALRTSHPGDYPGERPPRVEAQPLKQVFAARFTDTGQLLLGIAALVLAAALANVANLTLSRLARRSAELGVRGALGASRLRLARMLLVEHLLLGLAGGLAGCLLASLAVGWMRDHALDFTPLAADVGLDWRVLGFALGLSLVVGCLVGLLPALGSGRLKRPLLAGSSARGSSEALPARRLRAGLIVAQLAISLVVATAASLMLRSLAALHAESPGFRIDQVVSARVEMNTASYRELPRRIAFVDGLRQRLAAAPGIQAVSVSLALPMQASGAFMETAVSLPGRGDLDPAQLPAADFRIVGEGYFDTLAIPLRSGRAFTAADDLAGRPVALVNESMARAYWGDRDPTGHSLLPAMNMSGFTELAGFEVLGVVGDVRQYGLRDSEGPAFYVPYRQAPMRQVRVTVRGPGGEAALKRSLHEAVRAEDPNLPVDQLLTLGEVRDADLAPTRLVGWLLGWFAALVIGVSAVGLAGLVSFDVEQRLREFAIRMALGAGVPGLRRRLLGQALRLVALGVGIGAVGAWLVGLRLESRLFGVGSADPPSFLAAAGVLLASAVIASLLPTRRLRALSPSSVLNDA</sequence>
<evidence type="ECO:0000256" key="5">
    <source>
        <dbReference type="ARBA" id="ARBA00023136"/>
    </source>
</evidence>
<evidence type="ECO:0000256" key="1">
    <source>
        <dbReference type="ARBA" id="ARBA00004651"/>
    </source>
</evidence>
<dbReference type="Proteomes" id="UP001431449">
    <property type="component" value="Unassembled WGS sequence"/>
</dbReference>
<feature type="transmembrane region" description="Helical" evidence="7">
    <location>
        <begin position="430"/>
        <end position="451"/>
    </location>
</feature>
<dbReference type="InterPro" id="IPR050250">
    <property type="entry name" value="Macrolide_Exporter_MacB"/>
</dbReference>
<proteinExistence type="inferred from homology"/>
<reference evidence="10" key="1">
    <citation type="submission" date="2022-04" db="EMBL/GenBank/DDBJ databases">
        <title>Lysobacter sp. CAU 1642 isolated from sea sand.</title>
        <authorList>
            <person name="Kim W."/>
        </authorList>
    </citation>
    <scope>NUCLEOTIDE SEQUENCE</scope>
    <source>
        <strain evidence="10">CAU 1642</strain>
    </source>
</reference>
<organism evidence="10 11">
    <name type="scientific">Pseudomarimonas salicorniae</name>
    <dbReference type="NCBI Taxonomy" id="2933270"/>
    <lineage>
        <taxon>Bacteria</taxon>
        <taxon>Pseudomonadati</taxon>
        <taxon>Pseudomonadota</taxon>
        <taxon>Gammaproteobacteria</taxon>
        <taxon>Lysobacterales</taxon>
        <taxon>Lysobacteraceae</taxon>
        <taxon>Pseudomarimonas</taxon>
    </lineage>
</organism>
<dbReference type="InterPro" id="IPR025857">
    <property type="entry name" value="MacB_PCD"/>
</dbReference>
<feature type="transmembrane region" description="Helical" evidence="7">
    <location>
        <begin position="286"/>
        <end position="307"/>
    </location>
</feature>
<comment type="subcellular location">
    <subcellularLocation>
        <location evidence="1">Cell membrane</location>
        <topology evidence="1">Multi-pass membrane protein</topology>
    </subcellularLocation>
</comment>
<feature type="transmembrane region" description="Helical" evidence="7">
    <location>
        <begin position="339"/>
        <end position="360"/>
    </location>
</feature>
<dbReference type="NCBIfam" id="TIGR03434">
    <property type="entry name" value="ADOP"/>
    <property type="match status" value="1"/>
</dbReference>
<protein>
    <submittedName>
        <fullName evidence="10">ADOP family duplicated permease</fullName>
    </submittedName>
</protein>
<evidence type="ECO:0000256" key="7">
    <source>
        <dbReference type="SAM" id="Phobius"/>
    </source>
</evidence>
<dbReference type="InterPro" id="IPR017800">
    <property type="entry name" value="ADOP"/>
</dbReference>
<keyword evidence="5 7" id="KW-0472">Membrane</keyword>
<feature type="domain" description="MacB-like periplasmic core" evidence="9">
    <location>
        <begin position="500"/>
        <end position="655"/>
    </location>
</feature>
<comment type="similarity">
    <text evidence="6">Belongs to the ABC-4 integral membrane protein family.</text>
</comment>
<feature type="transmembrane region" description="Helical" evidence="7">
    <location>
        <begin position="789"/>
        <end position="806"/>
    </location>
</feature>
<evidence type="ECO:0000256" key="6">
    <source>
        <dbReference type="ARBA" id="ARBA00038076"/>
    </source>
</evidence>
<dbReference type="InterPro" id="IPR003838">
    <property type="entry name" value="ABC3_permease_C"/>
</dbReference>
<keyword evidence="11" id="KW-1185">Reference proteome</keyword>
<feature type="transmembrane region" description="Helical" evidence="7">
    <location>
        <begin position="752"/>
        <end position="769"/>
    </location>
</feature>
<gene>
    <name evidence="10" type="ORF">M0G41_00685</name>
</gene>
<evidence type="ECO:0000259" key="9">
    <source>
        <dbReference type="Pfam" id="PF12704"/>
    </source>
</evidence>
<dbReference type="RefSeq" id="WP_248204192.1">
    <property type="nucleotide sequence ID" value="NZ_JALNMH010000001.1"/>
</dbReference>
<evidence type="ECO:0000313" key="11">
    <source>
        <dbReference type="Proteomes" id="UP001431449"/>
    </source>
</evidence>
<keyword evidence="2" id="KW-1003">Cell membrane</keyword>
<feature type="transmembrane region" description="Helical" evidence="7">
    <location>
        <begin position="696"/>
        <end position="720"/>
    </location>
</feature>
<dbReference type="PANTHER" id="PTHR30572:SF4">
    <property type="entry name" value="ABC TRANSPORTER PERMEASE YTRF"/>
    <property type="match status" value="1"/>
</dbReference>
<feature type="domain" description="ABC3 transporter permease C-terminal" evidence="8">
    <location>
        <begin position="290"/>
        <end position="402"/>
    </location>
</feature>
<evidence type="ECO:0000256" key="3">
    <source>
        <dbReference type="ARBA" id="ARBA00022692"/>
    </source>
</evidence>
<accession>A0ABT0GCB4</accession>
<feature type="transmembrane region" description="Helical" evidence="7">
    <location>
        <begin position="29"/>
        <end position="49"/>
    </location>
</feature>
<dbReference type="PANTHER" id="PTHR30572">
    <property type="entry name" value="MEMBRANE COMPONENT OF TRANSPORTER-RELATED"/>
    <property type="match status" value="1"/>
</dbReference>
<feature type="transmembrane region" description="Helical" evidence="7">
    <location>
        <begin position="380"/>
        <end position="401"/>
    </location>
</feature>
<dbReference type="Pfam" id="PF02687">
    <property type="entry name" value="FtsX"/>
    <property type="match status" value="2"/>
</dbReference>
<keyword evidence="4 7" id="KW-1133">Transmembrane helix</keyword>
<feature type="domain" description="MacB-like periplasmic core" evidence="9">
    <location>
        <begin position="28"/>
        <end position="245"/>
    </location>
</feature>
<evidence type="ECO:0000259" key="8">
    <source>
        <dbReference type="Pfam" id="PF02687"/>
    </source>
</evidence>
<dbReference type="EMBL" id="JALNMH010000001">
    <property type="protein sequence ID" value="MCK7592180.1"/>
    <property type="molecule type" value="Genomic_DNA"/>
</dbReference>
<comment type="caution">
    <text evidence="10">The sequence shown here is derived from an EMBL/GenBank/DDBJ whole genome shotgun (WGS) entry which is preliminary data.</text>
</comment>
<feature type="domain" description="ABC3 transporter permease C-terminal" evidence="8">
    <location>
        <begin position="704"/>
        <end position="816"/>
    </location>
</feature>
<dbReference type="Pfam" id="PF12704">
    <property type="entry name" value="MacB_PCD"/>
    <property type="match status" value="2"/>
</dbReference>
<evidence type="ECO:0000256" key="2">
    <source>
        <dbReference type="ARBA" id="ARBA00022475"/>
    </source>
</evidence>